<organism evidence="1">
    <name type="scientific">uncultured Synechococcales cyanobacterium</name>
    <dbReference type="NCBI Taxonomy" id="1936017"/>
    <lineage>
        <taxon>Bacteria</taxon>
        <taxon>Bacillati</taxon>
        <taxon>Cyanobacteriota</taxon>
        <taxon>Cyanophyceae</taxon>
        <taxon>Synechococcales</taxon>
        <taxon>environmental samples</taxon>
    </lineage>
</organism>
<proteinExistence type="predicted"/>
<protein>
    <submittedName>
        <fullName evidence="1">Uncharacterized protein</fullName>
    </submittedName>
</protein>
<accession>A0A6J4VHJ2</accession>
<evidence type="ECO:0000313" key="1">
    <source>
        <dbReference type="EMBL" id="CAA9573857.1"/>
    </source>
</evidence>
<dbReference type="EMBL" id="CADCWO010000106">
    <property type="protein sequence ID" value="CAA9573857.1"/>
    <property type="molecule type" value="Genomic_DNA"/>
</dbReference>
<gene>
    <name evidence="1" type="ORF">AVDCRST_MAG81-1999</name>
</gene>
<dbReference type="AlphaFoldDB" id="A0A6J4VHJ2"/>
<reference evidence="1" key="1">
    <citation type="submission" date="2020-02" db="EMBL/GenBank/DDBJ databases">
        <authorList>
            <person name="Meier V. D."/>
        </authorList>
    </citation>
    <scope>NUCLEOTIDE SEQUENCE</scope>
    <source>
        <strain evidence="1">AVDCRST_MAG81</strain>
    </source>
</reference>
<name>A0A6J4VHJ2_9CYAN</name>
<sequence>MIRLEKLPEPSHQLLSTLTKLAESGSFPIPNSSGDNLLSWAMIQICHTISVS</sequence>